<comment type="similarity">
    <text evidence="8 9">Belongs to the TRAP transporter small permease family.</text>
</comment>
<dbReference type="Pfam" id="PF04290">
    <property type="entry name" value="DctQ"/>
    <property type="match status" value="1"/>
</dbReference>
<dbReference type="InterPro" id="IPR007387">
    <property type="entry name" value="TRAP_DctQ"/>
</dbReference>
<comment type="subunit">
    <text evidence="9">The complex comprises the extracytoplasmic solute receptor protein and the two transmembrane proteins.</text>
</comment>
<evidence type="ECO:0000256" key="5">
    <source>
        <dbReference type="ARBA" id="ARBA00022692"/>
    </source>
</evidence>
<reference evidence="12" key="1">
    <citation type="journal article" date="2019" name="Int. J. Syst. Evol. Microbiol.">
        <title>The Global Catalogue of Microorganisms (GCM) 10K type strain sequencing project: providing services to taxonomists for standard genome sequencing and annotation.</title>
        <authorList>
            <consortium name="The Broad Institute Genomics Platform"/>
            <consortium name="The Broad Institute Genome Sequencing Center for Infectious Disease"/>
            <person name="Wu L."/>
            <person name="Ma J."/>
        </authorList>
    </citation>
    <scope>NUCLEOTIDE SEQUENCE [LARGE SCALE GENOMIC DNA]</scope>
    <source>
        <strain evidence="12">CGMCC 4.7242</strain>
    </source>
</reference>
<name>A0ABW4S187_9RHOB</name>
<dbReference type="RefSeq" id="WP_390258506.1">
    <property type="nucleotide sequence ID" value="NZ_JBHUGH010000001.1"/>
</dbReference>
<evidence type="ECO:0000259" key="10">
    <source>
        <dbReference type="Pfam" id="PF04290"/>
    </source>
</evidence>
<evidence type="ECO:0000256" key="4">
    <source>
        <dbReference type="ARBA" id="ARBA00022519"/>
    </source>
</evidence>
<comment type="function">
    <text evidence="9">Part of the tripartite ATP-independent periplasmic (TRAP) transport system.</text>
</comment>
<dbReference type="PANTHER" id="PTHR35011:SF2">
    <property type="entry name" value="2,3-DIKETO-L-GULONATE TRAP TRANSPORTER SMALL PERMEASE PROTEIN YIAM"/>
    <property type="match status" value="1"/>
</dbReference>
<sequence>MLARIETLLLRVSRGVDVIAGICLAVVTVVMFTSAVGRYAFAAPIPDGFDLARLLLGVAIMWGFASLGLRGGHIEVDLFTTAMRPSWQRFFEALATLIVLGFTILLAWKLNDRALSAWRSNEATYDLRLPVWPLIGLIWLGAVAACITTAARLIRLIRGGGPIPEDDPA</sequence>
<dbReference type="InterPro" id="IPR055348">
    <property type="entry name" value="DctQ"/>
</dbReference>
<accession>A0ABW4S187</accession>
<feature type="transmembrane region" description="Helical" evidence="9">
    <location>
        <begin position="18"/>
        <end position="39"/>
    </location>
</feature>
<evidence type="ECO:0000256" key="2">
    <source>
        <dbReference type="ARBA" id="ARBA00022448"/>
    </source>
</evidence>
<comment type="subcellular location">
    <subcellularLocation>
        <location evidence="1 9">Cell inner membrane</location>
        <topology evidence="1 9">Multi-pass membrane protein</topology>
    </subcellularLocation>
</comment>
<protein>
    <recommendedName>
        <fullName evidence="9">TRAP transporter small permease protein</fullName>
    </recommendedName>
</protein>
<organism evidence="11 12">
    <name type="scientific">Halodurantibacterium flavum</name>
    <dbReference type="NCBI Taxonomy" id="1382802"/>
    <lineage>
        <taxon>Bacteria</taxon>
        <taxon>Pseudomonadati</taxon>
        <taxon>Pseudomonadota</taxon>
        <taxon>Alphaproteobacteria</taxon>
        <taxon>Rhodobacterales</taxon>
        <taxon>Paracoccaceae</taxon>
        <taxon>Halodurantibacterium</taxon>
    </lineage>
</organism>
<feature type="transmembrane region" description="Helical" evidence="9">
    <location>
        <begin position="131"/>
        <end position="154"/>
    </location>
</feature>
<dbReference type="EMBL" id="JBHUGH010000001">
    <property type="protein sequence ID" value="MFD1910677.1"/>
    <property type="molecule type" value="Genomic_DNA"/>
</dbReference>
<keyword evidence="4 9" id="KW-0997">Cell inner membrane</keyword>
<comment type="caution">
    <text evidence="11">The sequence shown here is derived from an EMBL/GenBank/DDBJ whole genome shotgun (WGS) entry which is preliminary data.</text>
</comment>
<keyword evidence="7 9" id="KW-0472">Membrane</keyword>
<evidence type="ECO:0000256" key="1">
    <source>
        <dbReference type="ARBA" id="ARBA00004429"/>
    </source>
</evidence>
<evidence type="ECO:0000313" key="11">
    <source>
        <dbReference type="EMBL" id="MFD1910677.1"/>
    </source>
</evidence>
<evidence type="ECO:0000256" key="9">
    <source>
        <dbReference type="RuleBase" id="RU369079"/>
    </source>
</evidence>
<feature type="transmembrane region" description="Helical" evidence="9">
    <location>
        <begin position="51"/>
        <end position="69"/>
    </location>
</feature>
<evidence type="ECO:0000313" key="12">
    <source>
        <dbReference type="Proteomes" id="UP001597353"/>
    </source>
</evidence>
<evidence type="ECO:0000256" key="8">
    <source>
        <dbReference type="ARBA" id="ARBA00038436"/>
    </source>
</evidence>
<feature type="transmembrane region" description="Helical" evidence="9">
    <location>
        <begin position="90"/>
        <end position="111"/>
    </location>
</feature>
<keyword evidence="6 9" id="KW-1133">Transmembrane helix</keyword>
<gene>
    <name evidence="11" type="ORF">ACFSGJ_00450</name>
</gene>
<evidence type="ECO:0000256" key="6">
    <source>
        <dbReference type="ARBA" id="ARBA00022989"/>
    </source>
</evidence>
<dbReference type="Proteomes" id="UP001597353">
    <property type="component" value="Unassembled WGS sequence"/>
</dbReference>
<keyword evidence="12" id="KW-1185">Reference proteome</keyword>
<keyword evidence="2 9" id="KW-0813">Transport</keyword>
<dbReference type="PANTHER" id="PTHR35011">
    <property type="entry name" value="2,3-DIKETO-L-GULONATE TRAP TRANSPORTER SMALL PERMEASE PROTEIN YIAM"/>
    <property type="match status" value="1"/>
</dbReference>
<proteinExistence type="inferred from homology"/>
<evidence type="ECO:0000256" key="3">
    <source>
        <dbReference type="ARBA" id="ARBA00022475"/>
    </source>
</evidence>
<feature type="domain" description="Tripartite ATP-independent periplasmic transporters DctQ component" evidence="10">
    <location>
        <begin position="28"/>
        <end position="158"/>
    </location>
</feature>
<evidence type="ECO:0000256" key="7">
    <source>
        <dbReference type="ARBA" id="ARBA00023136"/>
    </source>
</evidence>
<keyword evidence="3" id="KW-1003">Cell membrane</keyword>
<keyword evidence="5 9" id="KW-0812">Transmembrane</keyword>